<organism evidence="1">
    <name type="scientific">marine sediment metagenome</name>
    <dbReference type="NCBI Taxonomy" id="412755"/>
    <lineage>
        <taxon>unclassified sequences</taxon>
        <taxon>metagenomes</taxon>
        <taxon>ecological metagenomes</taxon>
    </lineage>
</organism>
<reference evidence="1" key="1">
    <citation type="journal article" date="2015" name="Nature">
        <title>Complex archaea that bridge the gap between prokaryotes and eukaryotes.</title>
        <authorList>
            <person name="Spang A."/>
            <person name="Saw J.H."/>
            <person name="Jorgensen S.L."/>
            <person name="Zaremba-Niedzwiedzka K."/>
            <person name="Martijn J."/>
            <person name="Lind A.E."/>
            <person name="van Eijk R."/>
            <person name="Schleper C."/>
            <person name="Guy L."/>
            <person name="Ettema T.J."/>
        </authorList>
    </citation>
    <scope>NUCLEOTIDE SEQUENCE</scope>
</reference>
<comment type="caution">
    <text evidence="1">The sequence shown here is derived from an EMBL/GenBank/DDBJ whole genome shotgun (WGS) entry which is preliminary data.</text>
</comment>
<dbReference type="AlphaFoldDB" id="A0A0F9L4Y6"/>
<protein>
    <submittedName>
        <fullName evidence="1">Uncharacterized protein</fullName>
    </submittedName>
</protein>
<dbReference type="EMBL" id="LAZR01006920">
    <property type="protein sequence ID" value="KKM88743.1"/>
    <property type="molecule type" value="Genomic_DNA"/>
</dbReference>
<name>A0A0F9L4Y6_9ZZZZ</name>
<proteinExistence type="predicted"/>
<gene>
    <name evidence="1" type="ORF">LCGC14_1255740</name>
</gene>
<evidence type="ECO:0000313" key="1">
    <source>
        <dbReference type="EMBL" id="KKM88743.1"/>
    </source>
</evidence>
<sequence>MFEIQTPFTIKGIPLKPELKGSQKVDETIIQTLSALMGFDGEARRLLSCAINGALHITTPPLAGITNVESTGANENVTFSDQPTTEIIVVANRNNTGDVWVNVDAAAAVDTGMPLDAGDSAKFSINNMQRLNVFIATTGNKVIILRTV</sequence>
<accession>A0A0F9L4Y6</accession>